<comment type="similarity">
    <text evidence="1">Belongs to the thioredoxin family. DsbA subfamily.</text>
</comment>
<keyword evidence="5" id="KW-1185">Reference proteome</keyword>
<evidence type="ECO:0000259" key="3">
    <source>
        <dbReference type="Pfam" id="PF13462"/>
    </source>
</evidence>
<evidence type="ECO:0000256" key="2">
    <source>
        <dbReference type="SAM" id="Phobius"/>
    </source>
</evidence>
<dbReference type="EMBL" id="JALJXV010000003">
    <property type="protein sequence ID" value="MCP1674156.1"/>
    <property type="molecule type" value="Genomic_DNA"/>
</dbReference>
<dbReference type="InterPro" id="IPR036249">
    <property type="entry name" value="Thioredoxin-like_sf"/>
</dbReference>
<keyword evidence="4" id="KW-0413">Isomerase</keyword>
<accession>A0AAE3G3P7</accession>
<dbReference type="AlphaFoldDB" id="A0AAE3G3P7"/>
<dbReference type="PANTHER" id="PTHR13887">
    <property type="entry name" value="GLUTATHIONE S-TRANSFERASE KAPPA"/>
    <property type="match status" value="1"/>
</dbReference>
<keyword evidence="2" id="KW-1133">Transmembrane helix</keyword>
<protein>
    <submittedName>
        <fullName evidence="4">Protein-disulfide isomerase</fullName>
    </submittedName>
</protein>
<dbReference type="Proteomes" id="UP001205843">
    <property type="component" value="Unassembled WGS sequence"/>
</dbReference>
<keyword evidence="2" id="KW-0812">Transmembrane</keyword>
<dbReference type="SUPFAM" id="SSF52833">
    <property type="entry name" value="Thioredoxin-like"/>
    <property type="match status" value="1"/>
</dbReference>
<comment type="caution">
    <text evidence="4">The sequence shown here is derived from an EMBL/GenBank/DDBJ whole genome shotgun (WGS) entry which is preliminary data.</text>
</comment>
<evidence type="ECO:0000313" key="5">
    <source>
        <dbReference type="Proteomes" id="UP001205843"/>
    </source>
</evidence>
<evidence type="ECO:0000313" key="4">
    <source>
        <dbReference type="EMBL" id="MCP1674156.1"/>
    </source>
</evidence>
<dbReference type="InterPro" id="IPR012336">
    <property type="entry name" value="Thioredoxin-like_fold"/>
</dbReference>
<dbReference type="Gene3D" id="3.40.30.10">
    <property type="entry name" value="Glutaredoxin"/>
    <property type="match status" value="1"/>
</dbReference>
<feature type="domain" description="Thioredoxin-like fold" evidence="3">
    <location>
        <begin position="70"/>
        <end position="218"/>
    </location>
</feature>
<reference evidence="4" key="1">
    <citation type="submission" date="2022-03" db="EMBL/GenBank/DDBJ databases">
        <title>Genomic Encyclopedia of Type Strains, Phase III (KMG-III): the genomes of soil and plant-associated and newly described type strains.</title>
        <authorList>
            <person name="Whitman W."/>
        </authorList>
    </citation>
    <scope>NUCLEOTIDE SEQUENCE</scope>
    <source>
        <strain evidence="4">ANL 6-2</strain>
    </source>
</reference>
<dbReference type="PANTHER" id="PTHR13887:SF56">
    <property type="entry name" value="THIOREDOXIN-LIKE REDUCTASE RV2466C"/>
    <property type="match status" value="1"/>
</dbReference>
<dbReference type="GO" id="GO:0016853">
    <property type="term" value="F:isomerase activity"/>
    <property type="evidence" value="ECO:0007669"/>
    <property type="project" value="UniProtKB-KW"/>
</dbReference>
<organism evidence="4 5">
    <name type="scientific">Natronocella acetinitrilica</name>
    <dbReference type="NCBI Taxonomy" id="414046"/>
    <lineage>
        <taxon>Bacteria</taxon>
        <taxon>Pseudomonadati</taxon>
        <taxon>Pseudomonadota</taxon>
        <taxon>Gammaproteobacteria</taxon>
        <taxon>Chromatiales</taxon>
        <taxon>Ectothiorhodospiraceae</taxon>
        <taxon>Natronocella</taxon>
    </lineage>
</organism>
<keyword evidence="2" id="KW-0472">Membrane</keyword>
<name>A0AAE3G3P7_9GAMM</name>
<dbReference type="Pfam" id="PF13462">
    <property type="entry name" value="Thioredoxin_4"/>
    <property type="match status" value="1"/>
</dbReference>
<feature type="transmembrane region" description="Helical" evidence="2">
    <location>
        <begin position="12"/>
        <end position="34"/>
    </location>
</feature>
<sequence>MGKRRKQTPGQRMLFTGVTVVGSMLALVGALQLFGSIGAGAERLPEGAGSVVMTAEEGAEWVRSTRGVPLHGPRRAAVTVHVFSDIECPVCQRYAGIPEQAVDGLGGVANLAHRHFPLPGFGERAKRQHVAAYCVGETAGEEAYFVFLERMFDESRGGGRGPSRSLFAIADLAGADRPSLTACMEDPASVRQVESDVAAGRAIGVRGTPTTVIVNNRSGAMRGLGGLQDAAALSAAIEAIATE</sequence>
<evidence type="ECO:0000256" key="1">
    <source>
        <dbReference type="ARBA" id="ARBA00005791"/>
    </source>
</evidence>
<dbReference type="RefSeq" id="WP_253475870.1">
    <property type="nucleotide sequence ID" value="NZ_JALJXV010000003.1"/>
</dbReference>
<gene>
    <name evidence="4" type="ORF">J2T57_001258</name>
</gene>
<proteinExistence type="inferred from homology"/>